<evidence type="ECO:0000313" key="2">
    <source>
        <dbReference type="EMBL" id="KAJ2922035.1"/>
    </source>
</evidence>
<dbReference type="OrthoDB" id="2949332at2759"/>
<dbReference type="EMBL" id="JANBPK010001521">
    <property type="protein sequence ID" value="KAJ2922035.1"/>
    <property type="molecule type" value="Genomic_DNA"/>
</dbReference>
<accession>A0A9W8ISP0</accession>
<name>A0A9W8ISP0_9AGAR</name>
<proteinExistence type="predicted"/>
<protein>
    <submittedName>
        <fullName evidence="2">Uncharacterized protein</fullName>
    </submittedName>
</protein>
<organism evidence="2 3">
    <name type="scientific">Candolleomyces eurysporus</name>
    <dbReference type="NCBI Taxonomy" id="2828524"/>
    <lineage>
        <taxon>Eukaryota</taxon>
        <taxon>Fungi</taxon>
        <taxon>Dikarya</taxon>
        <taxon>Basidiomycota</taxon>
        <taxon>Agaricomycotina</taxon>
        <taxon>Agaricomycetes</taxon>
        <taxon>Agaricomycetidae</taxon>
        <taxon>Agaricales</taxon>
        <taxon>Agaricineae</taxon>
        <taxon>Psathyrellaceae</taxon>
        <taxon>Candolleomyces</taxon>
    </lineage>
</organism>
<dbReference type="Proteomes" id="UP001140091">
    <property type="component" value="Unassembled WGS sequence"/>
</dbReference>
<keyword evidence="1" id="KW-0732">Signal</keyword>
<sequence length="166" mass="16616">MKLFSAVTVSAALVGLASALDLRLYTAINCDASFGWRQCGNLPAGVCCSAPDVPAAAMSLSSLAGVADFSGWGNQGCQAPLALRSSSGGCVSGGFAFFSGNWRSNSRIASAASSATTDCVDPDTFGFVDESGKEHIGKITAGNKKAVDAALKKGDIAALKAEAAAA</sequence>
<dbReference type="AlphaFoldDB" id="A0A9W8ISP0"/>
<comment type="caution">
    <text evidence="2">The sequence shown here is derived from an EMBL/GenBank/DDBJ whole genome shotgun (WGS) entry which is preliminary data.</text>
</comment>
<gene>
    <name evidence="2" type="ORF">H1R20_g15065</name>
</gene>
<feature type="non-terminal residue" evidence="2">
    <location>
        <position position="166"/>
    </location>
</feature>
<evidence type="ECO:0000256" key="1">
    <source>
        <dbReference type="SAM" id="SignalP"/>
    </source>
</evidence>
<feature type="signal peptide" evidence="1">
    <location>
        <begin position="1"/>
        <end position="19"/>
    </location>
</feature>
<feature type="chain" id="PRO_5040755127" evidence="1">
    <location>
        <begin position="20"/>
        <end position="166"/>
    </location>
</feature>
<reference evidence="2" key="1">
    <citation type="submission" date="2022-06" db="EMBL/GenBank/DDBJ databases">
        <title>Genome Sequence of Candolleomyces eurysporus.</title>
        <authorList>
            <person name="Buettner E."/>
        </authorList>
    </citation>
    <scope>NUCLEOTIDE SEQUENCE</scope>
    <source>
        <strain evidence="2">VTCC 930004</strain>
    </source>
</reference>
<keyword evidence="3" id="KW-1185">Reference proteome</keyword>
<evidence type="ECO:0000313" key="3">
    <source>
        <dbReference type="Proteomes" id="UP001140091"/>
    </source>
</evidence>